<dbReference type="EMBL" id="CP060778">
    <property type="protein sequence ID" value="QQK46596.1"/>
    <property type="molecule type" value="Genomic_DNA"/>
</dbReference>
<reference evidence="2 3" key="1">
    <citation type="submission" date="2020-08" db="EMBL/GenBank/DDBJ databases">
        <title>The completed genome sequence of the pathogenic ascomycete fungus Penicillium digitatum.</title>
        <authorList>
            <person name="Wang M."/>
        </authorList>
    </citation>
    <scope>NUCLEOTIDE SEQUENCE [LARGE SCALE GENOMIC DNA]</scope>
    <source>
        <strain evidence="2 3">PdW03</strain>
    </source>
</reference>
<proteinExistence type="predicted"/>
<keyword evidence="1" id="KW-1133">Transmembrane helix</keyword>
<protein>
    <submittedName>
        <fullName evidence="2">Uncharacterized protein</fullName>
    </submittedName>
</protein>
<name>A0A7T7BP13_PENDI</name>
<evidence type="ECO:0000313" key="2">
    <source>
        <dbReference type="EMBL" id="QQK46596.1"/>
    </source>
</evidence>
<dbReference type="KEGG" id="pdp:PDIP_40320"/>
<evidence type="ECO:0000256" key="1">
    <source>
        <dbReference type="SAM" id="Phobius"/>
    </source>
</evidence>
<organism evidence="2 3">
    <name type="scientific">Penicillium digitatum</name>
    <name type="common">Green mold</name>
    <dbReference type="NCBI Taxonomy" id="36651"/>
    <lineage>
        <taxon>Eukaryota</taxon>
        <taxon>Fungi</taxon>
        <taxon>Dikarya</taxon>
        <taxon>Ascomycota</taxon>
        <taxon>Pezizomycotina</taxon>
        <taxon>Eurotiomycetes</taxon>
        <taxon>Eurotiomycetidae</taxon>
        <taxon>Eurotiales</taxon>
        <taxon>Aspergillaceae</taxon>
        <taxon>Penicillium</taxon>
    </lineage>
</organism>
<dbReference type="RefSeq" id="XP_014535023.1">
    <property type="nucleotide sequence ID" value="XM_014679537.1"/>
</dbReference>
<sequence length="189" mass="20550">MATNGTVLVCPAQCPDPMAWKGQLIAGACGLAALALVLGTVIWVTRLLARQARLKDPQMVVTSEYLQQREEAKKAEKRTWLQFWAKKGVSLKKPMWEVLPILTKGASLAVDETTNPKKEKKLSPPRPTVLCSGTLATLPPGELPLVQKPNSTAHVEFVAPRGLHLPHQPDAELDVLSGIKNAIKGKKKV</sequence>
<feature type="transmembrane region" description="Helical" evidence="1">
    <location>
        <begin position="25"/>
        <end position="49"/>
    </location>
</feature>
<dbReference type="GeneID" id="26232350"/>
<gene>
    <name evidence="2" type="ORF">Pdw03_1494</name>
</gene>
<dbReference type="VEuPathDB" id="FungiDB:PDIP_40320"/>
<keyword evidence="1" id="KW-0472">Membrane</keyword>
<keyword evidence="1" id="KW-0812">Transmembrane</keyword>
<dbReference type="Proteomes" id="UP000595662">
    <property type="component" value="Chromosome 5"/>
</dbReference>
<accession>A0A7T7BP13</accession>
<evidence type="ECO:0000313" key="3">
    <source>
        <dbReference type="Proteomes" id="UP000595662"/>
    </source>
</evidence>
<dbReference type="AlphaFoldDB" id="A0A7T7BP13"/>